<dbReference type="PANTHER" id="PTHR40070:SF1">
    <property type="entry name" value="UPF0478 PROTEIN YTXG"/>
    <property type="match status" value="1"/>
</dbReference>
<gene>
    <name evidence="2" type="ORF">HMPREF0444_0798</name>
</gene>
<accession>C8NFV3</accession>
<proteinExistence type="predicted"/>
<dbReference type="STRING" id="638301.HMPREF0444_0798"/>
<evidence type="ECO:0000313" key="3">
    <source>
        <dbReference type="Proteomes" id="UP000005926"/>
    </source>
</evidence>
<reference evidence="2 3" key="1">
    <citation type="submission" date="2009-08" db="EMBL/GenBank/DDBJ databases">
        <authorList>
            <person name="Muzny D."/>
            <person name="Qin X."/>
            <person name="Deng J."/>
            <person name="Jiang H."/>
            <person name="Liu Y."/>
            <person name="Qu J."/>
            <person name="Song X.-Z."/>
            <person name="Zhang L."/>
            <person name="Thornton R."/>
            <person name="Coyle M."/>
            <person name="Francisco L."/>
            <person name="Jackson L."/>
            <person name="Javaid M."/>
            <person name="Korchina V."/>
            <person name="Kovar C."/>
            <person name="Mata R."/>
            <person name="Mathew T."/>
            <person name="Ngo R."/>
            <person name="Nguyen L."/>
            <person name="Nguyen N."/>
            <person name="Okwuonu G."/>
            <person name="Ongeri F."/>
            <person name="Pham C."/>
            <person name="Simmons D."/>
            <person name="Wilczek-Boney K."/>
            <person name="Hale W."/>
            <person name="Jakkamsetti A."/>
            <person name="Pham P."/>
            <person name="Ruth R."/>
            <person name="San Lucas F."/>
            <person name="Warren J."/>
            <person name="Zhang J."/>
            <person name="Zhao Z."/>
            <person name="Zhou C."/>
            <person name="Zhu D."/>
            <person name="Lee S."/>
            <person name="Bess C."/>
            <person name="Blankenburg K."/>
            <person name="Forbes L."/>
            <person name="Fu Q."/>
            <person name="Gubbala S."/>
            <person name="Hirani K."/>
            <person name="Jayaseelan J.C."/>
            <person name="Lara F."/>
            <person name="Munidasa M."/>
            <person name="Palculict T."/>
            <person name="Patil S."/>
            <person name="Pu L.-L."/>
            <person name="Saada N."/>
            <person name="Tang L."/>
            <person name="Weissenberger G."/>
            <person name="Zhu Y."/>
            <person name="Hemphill L."/>
            <person name="Shang Y."/>
            <person name="Youmans B."/>
            <person name="Ayvaz T."/>
            <person name="Ross M."/>
            <person name="Santibanez J."/>
            <person name="Aqrawi P."/>
            <person name="Gross S."/>
            <person name="Joshi V."/>
            <person name="Fowler G."/>
            <person name="Nazareth L."/>
            <person name="Reid J."/>
            <person name="Worley K."/>
            <person name="Petrosino J."/>
            <person name="Highlander S."/>
            <person name="Gibbs R."/>
        </authorList>
    </citation>
    <scope>NUCLEOTIDE SEQUENCE [LARGE SCALE GENOMIC DNA]</scope>
    <source>
        <strain evidence="2 3">ATCC 49175</strain>
    </source>
</reference>
<dbReference type="GeneID" id="78412863"/>
<evidence type="ECO:0000256" key="1">
    <source>
        <dbReference type="SAM" id="Phobius"/>
    </source>
</evidence>
<dbReference type="PANTHER" id="PTHR40070">
    <property type="entry name" value="UPF0478 PROTEIN YTXG"/>
    <property type="match status" value="1"/>
</dbReference>
<feature type="transmembrane region" description="Helical" evidence="1">
    <location>
        <begin position="6"/>
        <end position="24"/>
    </location>
</feature>
<dbReference type="eggNOG" id="COG4768">
    <property type="taxonomic scope" value="Bacteria"/>
</dbReference>
<dbReference type="Pfam" id="PF06103">
    <property type="entry name" value="DUF948"/>
    <property type="match status" value="1"/>
</dbReference>
<dbReference type="HOGENOM" id="CLU_115870_4_2_9"/>
<dbReference type="EMBL" id="ACKZ01000016">
    <property type="protein sequence ID" value="EEW37439.1"/>
    <property type="molecule type" value="Genomic_DNA"/>
</dbReference>
<evidence type="ECO:0000313" key="2">
    <source>
        <dbReference type="EMBL" id="EEW37439.1"/>
    </source>
</evidence>
<comment type="caution">
    <text evidence="2">The sequence shown here is derived from an EMBL/GenBank/DDBJ whole genome shotgun (WGS) entry which is preliminary data.</text>
</comment>
<name>C8NFV3_9LACT</name>
<keyword evidence="1" id="KW-0472">Membrane</keyword>
<dbReference type="RefSeq" id="WP_005606742.1">
    <property type="nucleotide sequence ID" value="NZ_CP102283.1"/>
</dbReference>
<keyword evidence="1" id="KW-1133">Transmembrane helix</keyword>
<dbReference type="Proteomes" id="UP000005926">
    <property type="component" value="Unassembled WGS sequence"/>
</dbReference>
<keyword evidence="1" id="KW-0812">Transmembrane</keyword>
<keyword evidence="3" id="KW-1185">Reference proteome</keyword>
<sequence length="133" mass="14055">MTGIEIAALIAACALLALVVFVIVKVSPILSKLNKTVENMNHSLEIITKDVDSLSIEVEGLLSKANVLVDDINGKLKATDPLFTAAGDLGVTISDVNASSRNLATKAVKLSKTSRVATAVNFGRAFFSKKKKI</sequence>
<protein>
    <submittedName>
        <fullName evidence="2">Uncharacterized protein</fullName>
    </submittedName>
</protein>
<dbReference type="InterPro" id="IPR009293">
    <property type="entry name" value="UPF0478"/>
</dbReference>
<dbReference type="AlphaFoldDB" id="C8NFV3"/>
<organism evidence="2 3">
    <name type="scientific">Granulicatella adiacens ATCC 49175</name>
    <dbReference type="NCBI Taxonomy" id="638301"/>
    <lineage>
        <taxon>Bacteria</taxon>
        <taxon>Bacillati</taxon>
        <taxon>Bacillota</taxon>
        <taxon>Bacilli</taxon>
        <taxon>Lactobacillales</taxon>
        <taxon>Carnobacteriaceae</taxon>
        <taxon>Granulicatella</taxon>
    </lineage>
</organism>